<reference evidence="3" key="1">
    <citation type="submission" date="2015-09" db="EMBL/GenBank/DDBJ databases">
        <title>Prevalence of NDMs in South Africa.</title>
        <authorList>
            <person name="Osei Sekyere J."/>
            <person name="Govinden U."/>
            <person name="Essack S."/>
            <person name="Haldorsen B."/>
            <person name="Samuelsen O."/>
            <person name="Aasnaes B."/>
            <person name="Sundsfjord A."/>
        </authorList>
    </citation>
    <scope>NUCLEOTIDE SEQUENCE [LARGE SCALE GENOMIC DNA]</scope>
    <source>
        <strain evidence="3">ST62:944112508</strain>
    </source>
</reference>
<evidence type="ECO:0000259" key="1">
    <source>
        <dbReference type="Pfam" id="PF13592"/>
    </source>
</evidence>
<protein>
    <submittedName>
        <fullName evidence="2">DDE endonuclease</fullName>
    </submittedName>
</protein>
<dbReference type="InterPro" id="IPR009057">
    <property type="entry name" value="Homeodomain-like_sf"/>
</dbReference>
<keyword evidence="2" id="KW-0378">Hydrolase</keyword>
<evidence type="ECO:0000313" key="2">
    <source>
        <dbReference type="EMBL" id="KPR45788.1"/>
    </source>
</evidence>
<dbReference type="Proteomes" id="UP000050520">
    <property type="component" value="Unassembled WGS sequence"/>
</dbReference>
<reference evidence="2 3" key="2">
    <citation type="journal article" date="2017" name="PLoS ONE">
        <title>Genomic and phenotypic characterisation of fluoroquinolone resistance mechanisms in Enterobacteriaceae in Durban, South Africa.</title>
        <authorList>
            <person name="Osei Sekyere J."/>
            <person name="Amoako D.G."/>
        </authorList>
    </citation>
    <scope>NUCLEOTIDE SEQUENCE [LARGE SCALE GENOMIC DNA]</scope>
    <source>
        <strain evidence="2 3">ST62:944112508</strain>
    </source>
</reference>
<name>A0AA40NE46_CITFR</name>
<evidence type="ECO:0000313" key="3">
    <source>
        <dbReference type="Proteomes" id="UP000050520"/>
    </source>
</evidence>
<dbReference type="GO" id="GO:0004519">
    <property type="term" value="F:endonuclease activity"/>
    <property type="evidence" value="ECO:0007669"/>
    <property type="project" value="UniProtKB-KW"/>
</dbReference>
<sequence>MKIFITDQQKAELERLHDSSRDKRVCDRIKAILLASEGWSSAMIAQALRLHQTTVDHHISEFLNKGKLKPENGGSDSKLSAEQTAFLISHLSDNLFYHTRDIVAFVARTWNIVFSIPGMNKWLHRNGFTYKKPSGVPHKFSEEKQKQFIEYYEELKATAGDEP</sequence>
<gene>
    <name evidence="2" type="ORF">AN672_29705</name>
</gene>
<comment type="caution">
    <text evidence="2">The sequence shown here is derived from an EMBL/GenBank/DDBJ whole genome shotgun (WGS) entry which is preliminary data.</text>
</comment>
<dbReference type="EMBL" id="LJEB01000370">
    <property type="protein sequence ID" value="KPR45788.1"/>
    <property type="molecule type" value="Genomic_DNA"/>
</dbReference>
<keyword evidence="2" id="KW-0255">Endonuclease</keyword>
<dbReference type="SUPFAM" id="SSF46689">
    <property type="entry name" value="Homeodomain-like"/>
    <property type="match status" value="1"/>
</dbReference>
<proteinExistence type="predicted"/>
<dbReference type="Pfam" id="PF13551">
    <property type="entry name" value="HTH_29"/>
    <property type="match status" value="1"/>
</dbReference>
<keyword evidence="2" id="KW-0540">Nuclease</keyword>
<dbReference type="Pfam" id="PF13592">
    <property type="entry name" value="HTH_33"/>
    <property type="match status" value="1"/>
</dbReference>
<dbReference type="AlphaFoldDB" id="A0AA40NE46"/>
<feature type="non-terminal residue" evidence="2">
    <location>
        <position position="163"/>
    </location>
</feature>
<dbReference type="RefSeq" id="WP_172724782.1">
    <property type="nucleotide sequence ID" value="NZ_LJEB01000370.1"/>
</dbReference>
<accession>A0AA40NE46</accession>
<organism evidence="2 3">
    <name type="scientific">Citrobacter freundii</name>
    <dbReference type="NCBI Taxonomy" id="546"/>
    <lineage>
        <taxon>Bacteria</taxon>
        <taxon>Pseudomonadati</taxon>
        <taxon>Pseudomonadota</taxon>
        <taxon>Gammaproteobacteria</taxon>
        <taxon>Enterobacterales</taxon>
        <taxon>Enterobacteriaceae</taxon>
        <taxon>Citrobacter</taxon>
        <taxon>Citrobacter freundii complex</taxon>
    </lineage>
</organism>
<feature type="domain" description="Winged helix-turn helix" evidence="1">
    <location>
        <begin position="97"/>
        <end position="151"/>
    </location>
</feature>
<dbReference type="InterPro" id="IPR025959">
    <property type="entry name" value="Winged_HTH_dom"/>
</dbReference>